<dbReference type="SUPFAM" id="SSF56719">
    <property type="entry name" value="Type II DNA topoisomerase"/>
    <property type="match status" value="1"/>
</dbReference>
<dbReference type="PANTHER" id="PTHR45866:SF1">
    <property type="entry name" value="DNA GYRASE SUBUNIT B, MITOCHONDRIAL"/>
    <property type="match status" value="1"/>
</dbReference>
<dbReference type="CDD" id="cd16928">
    <property type="entry name" value="HATPase_GyrB-like"/>
    <property type="match status" value="1"/>
</dbReference>
<dbReference type="InterPro" id="IPR036890">
    <property type="entry name" value="HATPase_C_sf"/>
</dbReference>
<dbReference type="FunFam" id="3.30.565.10:FF:000002">
    <property type="entry name" value="DNA gyrase subunit B"/>
    <property type="match status" value="1"/>
</dbReference>
<dbReference type="Proteomes" id="UP000231466">
    <property type="component" value="Unassembled WGS sequence"/>
</dbReference>
<organism evidence="14 15">
    <name type="scientific">Candidatus Colwellbacteria bacterium CG10_big_fil_rev_8_21_14_0_10_42_22</name>
    <dbReference type="NCBI Taxonomy" id="1974540"/>
    <lineage>
        <taxon>Bacteria</taxon>
        <taxon>Candidatus Colwelliibacteriota</taxon>
    </lineage>
</organism>
<keyword evidence="7" id="KW-0067">ATP-binding</keyword>
<evidence type="ECO:0000256" key="5">
    <source>
        <dbReference type="ARBA" id="ARBA00022723"/>
    </source>
</evidence>
<dbReference type="Gene3D" id="3.40.50.670">
    <property type="match status" value="1"/>
</dbReference>
<name>A0A2H0VF73_9BACT</name>
<reference evidence="15" key="1">
    <citation type="submission" date="2017-09" db="EMBL/GenBank/DDBJ databases">
        <title>Depth-based differentiation of microbial function through sediment-hosted aquifers and enrichment of novel symbionts in the deep terrestrial subsurface.</title>
        <authorList>
            <person name="Probst A.J."/>
            <person name="Ladd B."/>
            <person name="Jarett J.K."/>
            <person name="Geller-Mcgrath D.E."/>
            <person name="Sieber C.M.K."/>
            <person name="Emerson J.B."/>
            <person name="Anantharaman K."/>
            <person name="Thomas B.C."/>
            <person name="Malmstrom R."/>
            <person name="Stieglmeier M."/>
            <person name="Klingl A."/>
            <person name="Woyke T."/>
            <person name="Ryan C.M."/>
            <person name="Banfield J.F."/>
        </authorList>
    </citation>
    <scope>NUCLEOTIDE SEQUENCE [LARGE SCALE GENOMIC DNA]</scope>
</reference>
<dbReference type="Pfam" id="PF01751">
    <property type="entry name" value="Toprim"/>
    <property type="match status" value="1"/>
</dbReference>
<dbReference type="CDD" id="cd00822">
    <property type="entry name" value="TopoII_Trans_DNA_gyrase"/>
    <property type="match status" value="1"/>
</dbReference>
<evidence type="ECO:0000256" key="9">
    <source>
        <dbReference type="ARBA" id="ARBA00023029"/>
    </source>
</evidence>
<keyword evidence="11 14" id="KW-0413">Isomerase</keyword>
<evidence type="ECO:0000256" key="12">
    <source>
        <dbReference type="SAM" id="MobiDB-lite"/>
    </source>
</evidence>
<dbReference type="GO" id="GO:0006265">
    <property type="term" value="P:DNA topological change"/>
    <property type="evidence" value="ECO:0007669"/>
    <property type="project" value="InterPro"/>
</dbReference>
<dbReference type="InterPro" id="IPR020568">
    <property type="entry name" value="Ribosomal_Su5_D2-typ_SF"/>
</dbReference>
<dbReference type="Gene3D" id="3.30.230.10">
    <property type="match status" value="1"/>
</dbReference>
<dbReference type="InterPro" id="IPR006171">
    <property type="entry name" value="TOPRIM_dom"/>
</dbReference>
<dbReference type="PROSITE" id="PS00177">
    <property type="entry name" value="TOPOISOMERASE_II"/>
    <property type="match status" value="1"/>
</dbReference>
<dbReference type="SUPFAM" id="SSF54211">
    <property type="entry name" value="Ribosomal protein S5 domain 2-like"/>
    <property type="match status" value="1"/>
</dbReference>
<proteinExistence type="inferred from homology"/>
<dbReference type="InterPro" id="IPR014721">
    <property type="entry name" value="Ribsml_uS5_D2-typ_fold_subgr"/>
</dbReference>
<dbReference type="PRINTS" id="PR01159">
    <property type="entry name" value="DNAGYRASEB"/>
</dbReference>
<dbReference type="NCBIfam" id="NF011501">
    <property type="entry name" value="PRK14939.1"/>
    <property type="match status" value="1"/>
</dbReference>
<dbReference type="InterPro" id="IPR013759">
    <property type="entry name" value="Topo_IIA_B_C"/>
</dbReference>
<comment type="cofactor">
    <cofactor evidence="2">
        <name>Mg(2+)</name>
        <dbReference type="ChEBI" id="CHEBI:18420"/>
    </cofactor>
</comment>
<comment type="similarity">
    <text evidence="3">Belongs to the type II topoisomerase GyrB family.</text>
</comment>
<keyword evidence="6" id="KW-0547">Nucleotide-binding</keyword>
<dbReference type="PROSITE" id="PS50880">
    <property type="entry name" value="TOPRIM"/>
    <property type="match status" value="1"/>
</dbReference>
<dbReference type="PRINTS" id="PR00418">
    <property type="entry name" value="TPI2FAMILY"/>
</dbReference>
<evidence type="ECO:0000256" key="10">
    <source>
        <dbReference type="ARBA" id="ARBA00023125"/>
    </source>
</evidence>
<dbReference type="InterPro" id="IPR001241">
    <property type="entry name" value="Topo_IIA"/>
</dbReference>
<dbReference type="InterPro" id="IPR000565">
    <property type="entry name" value="Topo_IIA_B"/>
</dbReference>
<evidence type="ECO:0000256" key="8">
    <source>
        <dbReference type="ARBA" id="ARBA00022842"/>
    </source>
</evidence>
<sequence length="661" mass="73112">MPVKKPVKKSASTRESVQGGTSKKAKTSDYTAKDIQVLQGLDPVRKRPGMYIGSTESRGLHHLLWEVFDNAIDEVMAGYADSIFVKLHKDGSISVKDNGRGIPVDIHKQTKKSALETVMTTLHAGGKFGGEAYKVSGGLHGVGVSVVNALSKYLKAEVCKDGNLYIQEYERGKARAKVKKIGKCDTEGTRITYVPDNQVFSVLEYDRKQIIDRFRQRAYLTKGVRVGFVDERGDEPFYYGFQFDGGLRSFVDYLNEDGAKPVHNNIFYVHKEAEGVDVEVALNYTDGIETKELAFANGINTIDGGMHLTGFRSALTKNINDYAKLNNLLKKGEDNLTGDDVREGLTVVVSVKLREPQFEGQTKGRLGNAEARTAVESIMSQAFKDFLELNPNDAKAMVAKANLAARARLAAKAAKDTILRKGILDGLTLPGKLADCLPSTKVEDAELFLVEGDSAGGSAKSARDRKTQAILPLRGKILNAEKHRIDKILANREMTSLVVAMGTAIAEEFDISKLRYGKIVIMTDADVDGAHIRTLILTLFFRYFPQIIDEGHLFIAEPPLYKVSKGKTHEYAYSEEEREKLVKSMGGSGNTSIQRYKGLGEMNPDQLWDTTMDPATRTMRRVAVEDAKEADKMFEILMGDEVAPRKHFIQLHADTVKNLDV</sequence>
<evidence type="ECO:0000256" key="6">
    <source>
        <dbReference type="ARBA" id="ARBA00022741"/>
    </source>
</evidence>
<evidence type="ECO:0000256" key="1">
    <source>
        <dbReference type="ARBA" id="ARBA00000185"/>
    </source>
</evidence>
<keyword evidence="9" id="KW-0799">Topoisomerase</keyword>
<dbReference type="GO" id="GO:0005524">
    <property type="term" value="F:ATP binding"/>
    <property type="evidence" value="ECO:0007669"/>
    <property type="project" value="UniProtKB-KW"/>
</dbReference>
<dbReference type="InterPro" id="IPR011557">
    <property type="entry name" value="GyrB"/>
</dbReference>
<dbReference type="Pfam" id="PF00204">
    <property type="entry name" value="DNA_gyraseB"/>
    <property type="match status" value="1"/>
</dbReference>
<evidence type="ECO:0000256" key="7">
    <source>
        <dbReference type="ARBA" id="ARBA00022840"/>
    </source>
</evidence>
<dbReference type="EMBL" id="PFAH01000010">
    <property type="protein sequence ID" value="PIR97757.1"/>
    <property type="molecule type" value="Genomic_DNA"/>
</dbReference>
<dbReference type="GO" id="GO:0003677">
    <property type="term" value="F:DNA binding"/>
    <property type="evidence" value="ECO:0007669"/>
    <property type="project" value="UniProtKB-KW"/>
</dbReference>
<evidence type="ECO:0000256" key="11">
    <source>
        <dbReference type="ARBA" id="ARBA00023235"/>
    </source>
</evidence>
<evidence type="ECO:0000313" key="14">
    <source>
        <dbReference type="EMBL" id="PIR97757.1"/>
    </source>
</evidence>
<dbReference type="NCBIfam" id="TIGR01059">
    <property type="entry name" value="gyrB"/>
    <property type="match status" value="1"/>
</dbReference>
<dbReference type="InterPro" id="IPR018522">
    <property type="entry name" value="TopoIIA_CS"/>
</dbReference>
<dbReference type="SUPFAM" id="SSF55874">
    <property type="entry name" value="ATPase domain of HSP90 chaperone/DNA topoisomerase II/histidine kinase"/>
    <property type="match status" value="1"/>
</dbReference>
<keyword evidence="5" id="KW-0479">Metal-binding</keyword>
<dbReference type="EC" id="5.6.2.2" evidence="4"/>
<dbReference type="InterPro" id="IPR003594">
    <property type="entry name" value="HATPase_dom"/>
</dbReference>
<evidence type="ECO:0000313" key="15">
    <source>
        <dbReference type="Proteomes" id="UP000231466"/>
    </source>
</evidence>
<comment type="caution">
    <text evidence="14">The sequence shown here is derived from an EMBL/GenBank/DDBJ whole genome shotgun (WGS) entry which is preliminary data.</text>
</comment>
<dbReference type="AlphaFoldDB" id="A0A2H0VF73"/>
<evidence type="ECO:0000256" key="4">
    <source>
        <dbReference type="ARBA" id="ARBA00012895"/>
    </source>
</evidence>
<keyword evidence="8" id="KW-0460">Magnesium</keyword>
<dbReference type="FunFam" id="3.40.50.670:FF:000002">
    <property type="entry name" value="DNA gyrase subunit B"/>
    <property type="match status" value="1"/>
</dbReference>
<comment type="catalytic activity">
    <reaction evidence="1">
        <text>ATP-dependent breakage, passage and rejoining of double-stranded DNA.</text>
        <dbReference type="EC" id="5.6.2.2"/>
    </reaction>
</comment>
<keyword evidence="10" id="KW-0238">DNA-binding</keyword>
<dbReference type="PANTHER" id="PTHR45866">
    <property type="entry name" value="DNA GYRASE/TOPOISOMERASE SUBUNIT B"/>
    <property type="match status" value="1"/>
</dbReference>
<dbReference type="FunFam" id="3.30.230.10:FF:000005">
    <property type="entry name" value="DNA gyrase subunit B"/>
    <property type="match status" value="1"/>
</dbReference>
<dbReference type="Pfam" id="PF00986">
    <property type="entry name" value="DNA_gyraseB_C"/>
    <property type="match status" value="1"/>
</dbReference>
<dbReference type="SMART" id="SM00433">
    <property type="entry name" value="TOP2c"/>
    <property type="match status" value="1"/>
</dbReference>
<gene>
    <name evidence="14" type="primary">gyrB</name>
    <name evidence="14" type="ORF">COT89_03205</name>
</gene>
<protein>
    <recommendedName>
        <fullName evidence="4">DNA topoisomerase (ATP-hydrolyzing)</fullName>
        <ecNumber evidence="4">5.6.2.2</ecNumber>
    </recommendedName>
</protein>
<dbReference type="SMART" id="SM00387">
    <property type="entry name" value="HATPase_c"/>
    <property type="match status" value="1"/>
</dbReference>
<evidence type="ECO:0000256" key="3">
    <source>
        <dbReference type="ARBA" id="ARBA00010708"/>
    </source>
</evidence>
<dbReference type="GO" id="GO:0034335">
    <property type="term" value="F:DNA negative supercoiling activity"/>
    <property type="evidence" value="ECO:0007669"/>
    <property type="project" value="UniProtKB-ARBA"/>
</dbReference>
<dbReference type="GO" id="GO:0005694">
    <property type="term" value="C:chromosome"/>
    <property type="evidence" value="ECO:0007669"/>
    <property type="project" value="InterPro"/>
</dbReference>
<feature type="domain" description="Toprim" evidence="13">
    <location>
        <begin position="445"/>
        <end position="555"/>
    </location>
</feature>
<dbReference type="GO" id="GO:0046872">
    <property type="term" value="F:metal ion binding"/>
    <property type="evidence" value="ECO:0007669"/>
    <property type="project" value="UniProtKB-KW"/>
</dbReference>
<evidence type="ECO:0000256" key="2">
    <source>
        <dbReference type="ARBA" id="ARBA00001946"/>
    </source>
</evidence>
<dbReference type="InterPro" id="IPR013760">
    <property type="entry name" value="Topo_IIA-like_dom_sf"/>
</dbReference>
<dbReference type="Pfam" id="PF02518">
    <property type="entry name" value="HATPase_c"/>
    <property type="match status" value="1"/>
</dbReference>
<dbReference type="NCBIfam" id="NF004189">
    <property type="entry name" value="PRK05644.1"/>
    <property type="match status" value="1"/>
</dbReference>
<dbReference type="InterPro" id="IPR002288">
    <property type="entry name" value="DNA_gyrase_B_C"/>
</dbReference>
<dbReference type="InterPro" id="IPR013506">
    <property type="entry name" value="Topo_IIA_bsu_dom2"/>
</dbReference>
<dbReference type="Gene3D" id="3.30.565.10">
    <property type="entry name" value="Histidine kinase-like ATPase, C-terminal domain"/>
    <property type="match status" value="1"/>
</dbReference>
<accession>A0A2H0VF73</accession>
<feature type="region of interest" description="Disordered" evidence="12">
    <location>
        <begin position="1"/>
        <end position="28"/>
    </location>
</feature>
<evidence type="ECO:0000259" key="13">
    <source>
        <dbReference type="PROSITE" id="PS50880"/>
    </source>
</evidence>